<sequence length="34" mass="3921">HPVTYDEAIQFAGLQCQIQFGDYQESKHKPSILE</sequence>
<dbReference type="CDD" id="cd14473">
    <property type="entry name" value="FERM_B-lobe"/>
    <property type="match status" value="1"/>
</dbReference>
<dbReference type="GO" id="GO:0098609">
    <property type="term" value="P:cell-cell adhesion"/>
    <property type="evidence" value="ECO:0007669"/>
    <property type="project" value="TreeGrafter"/>
</dbReference>
<evidence type="ECO:0000313" key="2">
    <source>
        <dbReference type="EMBL" id="CAF4286302.1"/>
    </source>
</evidence>
<evidence type="ECO:0000313" key="3">
    <source>
        <dbReference type="Proteomes" id="UP000663866"/>
    </source>
</evidence>
<dbReference type="InterPro" id="IPR035963">
    <property type="entry name" value="FERM_2"/>
</dbReference>
<feature type="non-terminal residue" evidence="2">
    <location>
        <position position="1"/>
    </location>
</feature>
<dbReference type="InterPro" id="IPR019748">
    <property type="entry name" value="FERM_central"/>
</dbReference>
<gene>
    <name evidence="2" type="ORF">OVN521_LOCUS30753</name>
</gene>
<dbReference type="PANTHER" id="PTHR19981">
    <property type="entry name" value="TALIN"/>
    <property type="match status" value="1"/>
</dbReference>
<keyword evidence="3" id="KW-1185">Reference proteome</keyword>
<dbReference type="GO" id="GO:0030036">
    <property type="term" value="P:actin cytoskeleton organization"/>
    <property type="evidence" value="ECO:0007669"/>
    <property type="project" value="TreeGrafter"/>
</dbReference>
<feature type="domain" description="FERM" evidence="1">
    <location>
        <begin position="1"/>
        <end position="34"/>
    </location>
</feature>
<dbReference type="PANTHER" id="PTHR19981:SF1">
    <property type="entry name" value="RHEA, ISOFORM B"/>
    <property type="match status" value="1"/>
</dbReference>
<organism evidence="2 3">
    <name type="scientific">Rotaria magnacalcarata</name>
    <dbReference type="NCBI Taxonomy" id="392030"/>
    <lineage>
        <taxon>Eukaryota</taxon>
        <taxon>Metazoa</taxon>
        <taxon>Spiralia</taxon>
        <taxon>Gnathifera</taxon>
        <taxon>Rotifera</taxon>
        <taxon>Eurotatoria</taxon>
        <taxon>Bdelloidea</taxon>
        <taxon>Philodinida</taxon>
        <taxon>Philodinidae</taxon>
        <taxon>Rotaria</taxon>
    </lineage>
</organism>
<dbReference type="GO" id="GO:0005886">
    <property type="term" value="C:plasma membrane"/>
    <property type="evidence" value="ECO:0007669"/>
    <property type="project" value="TreeGrafter"/>
</dbReference>
<dbReference type="EMBL" id="CAJOBG010011833">
    <property type="protein sequence ID" value="CAF4286302.1"/>
    <property type="molecule type" value="Genomic_DNA"/>
</dbReference>
<dbReference type="Pfam" id="PF00373">
    <property type="entry name" value="FERM_M"/>
    <property type="match status" value="1"/>
</dbReference>
<dbReference type="Proteomes" id="UP000663866">
    <property type="component" value="Unassembled WGS sequence"/>
</dbReference>
<dbReference type="InterPro" id="IPR000299">
    <property type="entry name" value="FERM_domain"/>
</dbReference>
<dbReference type="PROSITE" id="PS50057">
    <property type="entry name" value="FERM_3"/>
    <property type="match status" value="1"/>
</dbReference>
<evidence type="ECO:0000259" key="1">
    <source>
        <dbReference type="PROSITE" id="PS50057"/>
    </source>
</evidence>
<dbReference type="InterPro" id="IPR014352">
    <property type="entry name" value="FERM/acyl-CoA-bd_prot_sf"/>
</dbReference>
<dbReference type="Gene3D" id="1.20.80.10">
    <property type="match status" value="1"/>
</dbReference>
<dbReference type="SUPFAM" id="SSF47031">
    <property type="entry name" value="Second domain of FERM"/>
    <property type="match status" value="1"/>
</dbReference>
<dbReference type="GO" id="GO:0005737">
    <property type="term" value="C:cytoplasm"/>
    <property type="evidence" value="ECO:0007669"/>
    <property type="project" value="TreeGrafter"/>
</dbReference>
<reference evidence="2" key="1">
    <citation type="submission" date="2021-02" db="EMBL/GenBank/DDBJ databases">
        <authorList>
            <person name="Nowell W R."/>
        </authorList>
    </citation>
    <scope>NUCLEOTIDE SEQUENCE</scope>
</reference>
<protein>
    <recommendedName>
        <fullName evidence="1">FERM domain-containing protein</fullName>
    </recommendedName>
</protein>
<name>A0A820H331_9BILA</name>
<dbReference type="GO" id="GO:0005178">
    <property type="term" value="F:integrin binding"/>
    <property type="evidence" value="ECO:0007669"/>
    <property type="project" value="TreeGrafter"/>
</dbReference>
<proteinExistence type="predicted"/>
<dbReference type="GO" id="GO:0005925">
    <property type="term" value="C:focal adhesion"/>
    <property type="evidence" value="ECO:0007669"/>
    <property type="project" value="TreeGrafter"/>
</dbReference>
<dbReference type="AlphaFoldDB" id="A0A820H331"/>
<comment type="caution">
    <text evidence="2">The sequence shown here is derived from an EMBL/GenBank/DDBJ whole genome shotgun (WGS) entry which is preliminary data.</text>
</comment>
<accession>A0A820H331</accession>